<proteinExistence type="predicted"/>
<evidence type="ECO:0000256" key="3">
    <source>
        <dbReference type="SAM" id="Phobius"/>
    </source>
</evidence>
<keyword evidence="3" id="KW-0472">Membrane</keyword>
<evidence type="ECO:0000313" key="4">
    <source>
        <dbReference type="EMBL" id="CAE7367464.1"/>
    </source>
</evidence>
<feature type="coiled-coil region" evidence="1">
    <location>
        <begin position="223"/>
        <end position="250"/>
    </location>
</feature>
<reference evidence="4" key="1">
    <citation type="submission" date="2021-02" db="EMBL/GenBank/DDBJ databases">
        <authorList>
            <person name="Dougan E. K."/>
            <person name="Rhodes N."/>
            <person name="Thang M."/>
            <person name="Chan C."/>
        </authorList>
    </citation>
    <scope>NUCLEOTIDE SEQUENCE</scope>
</reference>
<organism evidence="4 5">
    <name type="scientific">Symbiodinium natans</name>
    <dbReference type="NCBI Taxonomy" id="878477"/>
    <lineage>
        <taxon>Eukaryota</taxon>
        <taxon>Sar</taxon>
        <taxon>Alveolata</taxon>
        <taxon>Dinophyceae</taxon>
        <taxon>Suessiales</taxon>
        <taxon>Symbiodiniaceae</taxon>
        <taxon>Symbiodinium</taxon>
    </lineage>
</organism>
<keyword evidence="3" id="KW-0812">Transmembrane</keyword>
<keyword evidence="5" id="KW-1185">Reference proteome</keyword>
<feature type="region of interest" description="Disordered" evidence="2">
    <location>
        <begin position="368"/>
        <end position="409"/>
    </location>
</feature>
<name>A0A812PRQ1_9DINO</name>
<feature type="coiled-coil region" evidence="1">
    <location>
        <begin position="286"/>
        <end position="313"/>
    </location>
</feature>
<sequence length="696" mass="78192">MGGVVALDNHVPCLDRILQRYFYLFSIFSGVEIFLHALWLALICPPCGNSPVVWSIFDTPLEELTTPRSKSPGDACEKSPNACGSMQVEDGATPCSNLSQCSQEMMSTSKCPSDGAWTFDDECEKSPNSRLEVRSRLSGQSGVSTADTAGAEVPSPRSEDDATPCSNLSQCSHEMLSTHTFAPPSLAPGANARQCSQVEWQLWWLSLAYEGACQKHLEQQQWLQQVEAQNNELTLLVAAIRAEKRVLEQQLCRRDDELFEAKECLMTEFIQYEGACQKHLEHQQWLQQVEAENNELTLLVEALRAEKHVLEQRLCRRDDELFEAKECLMTEFIQSEEKVADLGDLCVTAAGSPAREMPLWQRFQSSWHSQEGSGASSPSQSTCDSDVSWKEELPESAPHNEPAREEDLPGALRADMGEVREGASSPVEMSVKACIPTFELPSLLQYLTVENILQWRLTSRQTASPRVLTHHLEEMGRLDRSESILEFSHLVNLALRHPDAFDALGREADAETVKYFECRVWCMRLASARWTHFADSDARRIVLANLRHLLGRCSDVSASVRKAAHHIVRNYGLGGLHWVRQVIAEAMLGRMENLLEESTEISEEASTQVMQCSAHLELILRALEKPQRQKWVSMLVRVLVGQKSCPKTLINDLKLLWRADDDPGRSYAEAERQLVALARDAGRGDMLNDLWDILDC</sequence>
<evidence type="ECO:0000256" key="1">
    <source>
        <dbReference type="SAM" id="Coils"/>
    </source>
</evidence>
<feature type="transmembrane region" description="Helical" evidence="3">
    <location>
        <begin position="21"/>
        <end position="42"/>
    </location>
</feature>
<dbReference type="EMBL" id="CAJNDS010002195">
    <property type="protein sequence ID" value="CAE7367464.1"/>
    <property type="molecule type" value="Genomic_DNA"/>
</dbReference>
<evidence type="ECO:0000256" key="2">
    <source>
        <dbReference type="SAM" id="MobiDB-lite"/>
    </source>
</evidence>
<accession>A0A812PRQ1</accession>
<dbReference type="AlphaFoldDB" id="A0A812PRQ1"/>
<dbReference type="Proteomes" id="UP000604046">
    <property type="component" value="Unassembled WGS sequence"/>
</dbReference>
<protein>
    <submittedName>
        <fullName evidence="4">Uncharacterized protein</fullName>
    </submittedName>
</protein>
<feature type="compositionally biased region" description="Polar residues" evidence="2">
    <location>
        <begin position="368"/>
        <end position="385"/>
    </location>
</feature>
<keyword evidence="3" id="KW-1133">Transmembrane helix</keyword>
<feature type="region of interest" description="Disordered" evidence="2">
    <location>
        <begin position="130"/>
        <end position="164"/>
    </location>
</feature>
<comment type="caution">
    <text evidence="4">The sequence shown here is derived from an EMBL/GenBank/DDBJ whole genome shotgun (WGS) entry which is preliminary data.</text>
</comment>
<gene>
    <name evidence="4" type="ORF">SNAT2548_LOCUS19978</name>
</gene>
<evidence type="ECO:0000313" key="5">
    <source>
        <dbReference type="Proteomes" id="UP000604046"/>
    </source>
</evidence>
<feature type="compositionally biased region" description="Polar residues" evidence="2">
    <location>
        <begin position="137"/>
        <end position="147"/>
    </location>
</feature>
<keyword evidence="1" id="KW-0175">Coiled coil</keyword>